<gene>
    <name evidence="9" type="ORF">N476_21965</name>
</gene>
<keyword evidence="4 7" id="KW-1133">Transmembrane helix</keyword>
<dbReference type="PANTHER" id="PTHR30625">
    <property type="entry name" value="PROTEIN TOLQ"/>
    <property type="match status" value="1"/>
</dbReference>
<protein>
    <recommendedName>
        <fullName evidence="8">MotA/TolQ/ExbB proton channel domain-containing protein</fullName>
    </recommendedName>
</protein>
<dbReference type="GO" id="GO:0005886">
    <property type="term" value="C:plasma membrane"/>
    <property type="evidence" value="ECO:0007669"/>
    <property type="project" value="UniProtKB-SubCell"/>
</dbReference>
<feature type="transmembrane region" description="Helical" evidence="7">
    <location>
        <begin position="12"/>
        <end position="32"/>
    </location>
</feature>
<dbReference type="Pfam" id="PF01618">
    <property type="entry name" value="MotA_ExbB"/>
    <property type="match status" value="1"/>
</dbReference>
<keyword evidence="5 7" id="KW-0472">Membrane</keyword>
<reference evidence="9 10" key="1">
    <citation type="submission" date="2013-07" db="EMBL/GenBank/DDBJ databases">
        <title>Comparative Genomic and Metabolomic Analysis of Twelve Strains of Pseudoalteromonas luteoviolacea.</title>
        <authorList>
            <person name="Vynne N.G."/>
            <person name="Mansson M."/>
            <person name="Gram L."/>
        </authorList>
    </citation>
    <scope>NUCLEOTIDE SEQUENCE [LARGE SCALE GENOMIC DNA]</scope>
    <source>
        <strain evidence="9 10">H33</strain>
    </source>
</reference>
<evidence type="ECO:0000256" key="2">
    <source>
        <dbReference type="ARBA" id="ARBA00022475"/>
    </source>
</evidence>
<feature type="transmembrane region" description="Helical" evidence="7">
    <location>
        <begin position="48"/>
        <end position="70"/>
    </location>
</feature>
<comment type="similarity">
    <text evidence="6">Belongs to the exbB/tolQ family.</text>
</comment>
<keyword evidence="2" id="KW-1003">Cell membrane</keyword>
<dbReference type="EMBL" id="AUXZ01000091">
    <property type="protein sequence ID" value="KZN48543.1"/>
    <property type="molecule type" value="Genomic_DNA"/>
</dbReference>
<evidence type="ECO:0000256" key="4">
    <source>
        <dbReference type="ARBA" id="ARBA00022989"/>
    </source>
</evidence>
<sequence length="127" mass="14106">MNDLTSLLSNKVIIALLLIASYTYYIILTLYFRPVNHDWLNDAHNWQMGLLALIASQPLLGLLGTIQGLLDTFEFISIFDALSQQAVMSGGISSALITTKLGLILAIPSLILRQLLLFKYKKQQGIL</sequence>
<comment type="caution">
    <text evidence="9">The sequence shown here is derived from an EMBL/GenBank/DDBJ whole genome shotgun (WGS) entry which is preliminary data.</text>
</comment>
<keyword evidence="3 7" id="KW-0812">Transmembrane</keyword>
<evidence type="ECO:0000313" key="10">
    <source>
        <dbReference type="Proteomes" id="UP000076503"/>
    </source>
</evidence>
<accession>A0A162AES7</accession>
<dbReference type="OrthoDB" id="4045at2"/>
<feature type="transmembrane region" description="Helical" evidence="7">
    <location>
        <begin position="90"/>
        <end position="112"/>
    </location>
</feature>
<evidence type="ECO:0000259" key="8">
    <source>
        <dbReference type="Pfam" id="PF01618"/>
    </source>
</evidence>
<feature type="domain" description="MotA/TolQ/ExbB proton channel" evidence="8">
    <location>
        <begin position="46"/>
        <end position="123"/>
    </location>
</feature>
<name>A0A162AES7_9GAMM</name>
<dbReference type="RefSeq" id="WP_063363133.1">
    <property type="nucleotide sequence ID" value="NZ_AUXZ01000091.1"/>
</dbReference>
<proteinExistence type="inferred from homology"/>
<dbReference type="AlphaFoldDB" id="A0A162AES7"/>
<organism evidence="9 10">
    <name type="scientific">Pseudoalteromonas luteoviolacea H33</name>
    <dbReference type="NCBI Taxonomy" id="1365251"/>
    <lineage>
        <taxon>Bacteria</taxon>
        <taxon>Pseudomonadati</taxon>
        <taxon>Pseudomonadota</taxon>
        <taxon>Gammaproteobacteria</taxon>
        <taxon>Alteromonadales</taxon>
        <taxon>Pseudoalteromonadaceae</taxon>
        <taxon>Pseudoalteromonas</taxon>
    </lineage>
</organism>
<dbReference type="PANTHER" id="PTHR30625:SF11">
    <property type="entry name" value="MOTA_TOLQ_EXBB PROTON CHANNEL DOMAIN-CONTAINING PROTEIN"/>
    <property type="match status" value="1"/>
</dbReference>
<evidence type="ECO:0000256" key="5">
    <source>
        <dbReference type="ARBA" id="ARBA00023136"/>
    </source>
</evidence>
<comment type="subcellular location">
    <subcellularLocation>
        <location evidence="1">Cell membrane</location>
        <topology evidence="1">Multi-pass membrane protein</topology>
    </subcellularLocation>
    <subcellularLocation>
        <location evidence="6">Membrane</location>
        <topology evidence="6">Multi-pass membrane protein</topology>
    </subcellularLocation>
</comment>
<evidence type="ECO:0000256" key="6">
    <source>
        <dbReference type="RuleBase" id="RU004057"/>
    </source>
</evidence>
<dbReference type="PATRIC" id="fig|1365251.3.peg.3862"/>
<evidence type="ECO:0000313" key="9">
    <source>
        <dbReference type="EMBL" id="KZN48543.1"/>
    </source>
</evidence>
<evidence type="ECO:0000256" key="7">
    <source>
        <dbReference type="SAM" id="Phobius"/>
    </source>
</evidence>
<dbReference type="GO" id="GO:0017038">
    <property type="term" value="P:protein import"/>
    <property type="evidence" value="ECO:0007669"/>
    <property type="project" value="TreeGrafter"/>
</dbReference>
<keyword evidence="6" id="KW-0813">Transport</keyword>
<dbReference type="InterPro" id="IPR050790">
    <property type="entry name" value="ExbB/TolQ_transport"/>
</dbReference>
<evidence type="ECO:0000256" key="1">
    <source>
        <dbReference type="ARBA" id="ARBA00004651"/>
    </source>
</evidence>
<keyword evidence="6" id="KW-0653">Protein transport</keyword>
<evidence type="ECO:0000256" key="3">
    <source>
        <dbReference type="ARBA" id="ARBA00022692"/>
    </source>
</evidence>
<dbReference type="Proteomes" id="UP000076503">
    <property type="component" value="Unassembled WGS sequence"/>
</dbReference>
<dbReference type="InterPro" id="IPR002898">
    <property type="entry name" value="MotA_ExbB_proton_chnl"/>
</dbReference>